<protein>
    <submittedName>
        <fullName evidence="2">VTC domain-containing protein</fullName>
    </submittedName>
</protein>
<dbReference type="AlphaFoldDB" id="A0A2Z5TWH5"/>
<sequence>MCIIRKEYAVINEVLRKEKKYLIPLEAYYYLSLKLERIMQTDSHGKGDGYRVRSLYFDSLEDVDWQEKEDGLEVRRKIRLRNYGGNSPYAKLEMKQKQGDSQRKRSLLLPKDEAQALILGDTSVLLCHSEQLALESYYRMNQYCYRPKTIIEYRRKAFFAPENDIRVTFDWQVKGTEASHDIFDDDLLQYTLLDPHLVILEVKFNGFLLSYIKDLLAEVDRSELSASKYCMGRMISKHYQF</sequence>
<dbReference type="Pfam" id="PF09359">
    <property type="entry name" value="VTC"/>
    <property type="match status" value="1"/>
</dbReference>
<dbReference type="OrthoDB" id="9784042at2"/>
<dbReference type="GO" id="GO:0006799">
    <property type="term" value="P:polyphosphate biosynthetic process"/>
    <property type="evidence" value="ECO:0007669"/>
    <property type="project" value="UniProtKB-ARBA"/>
</dbReference>
<reference evidence="2 3" key="1">
    <citation type="journal article" date="2018" name="Genome Biol. Evol.">
        <title>Complete Genome Sequence of Streptococcus ruminantium sp. nov. GUT-187T (=DSM 104980T =JCM 31869T), the Type Strain of S. ruminantium, and Comparison with Genome Sequences of Streptococcus suis Strains.</title>
        <authorList>
            <person name="Tohya M."/>
            <person name="Sekizaki T."/>
            <person name="Miyoshi-Akiyama T."/>
        </authorList>
    </citation>
    <scope>NUCLEOTIDE SEQUENCE [LARGE SCALE GENOMIC DNA]</scope>
    <source>
        <strain evidence="2 3">GUT187T</strain>
    </source>
</reference>
<name>A0A2Z5TWH5_9STRE</name>
<accession>A0A2Z5TWH5</accession>
<organism evidence="2 3">
    <name type="scientific">Streptococcus ruminantium</name>
    <dbReference type="NCBI Taxonomy" id="1917441"/>
    <lineage>
        <taxon>Bacteria</taxon>
        <taxon>Bacillati</taxon>
        <taxon>Bacillota</taxon>
        <taxon>Bacilli</taxon>
        <taxon>Lactobacillales</taxon>
        <taxon>Streptococcaceae</taxon>
        <taxon>Streptococcus</taxon>
    </lineage>
</organism>
<evidence type="ECO:0000313" key="3">
    <source>
        <dbReference type="Proteomes" id="UP000269331"/>
    </source>
</evidence>
<dbReference type="Gene3D" id="3.20.100.30">
    <property type="entry name" value="VTC, catalytic tunnel domain"/>
    <property type="match status" value="1"/>
</dbReference>
<evidence type="ECO:0000259" key="1">
    <source>
        <dbReference type="Pfam" id="PF09359"/>
    </source>
</evidence>
<dbReference type="CDD" id="cd07750">
    <property type="entry name" value="PolyPPase_VTC_like"/>
    <property type="match status" value="1"/>
</dbReference>
<dbReference type="Proteomes" id="UP000269331">
    <property type="component" value="Chromosome"/>
</dbReference>
<feature type="domain" description="VTC" evidence="1">
    <location>
        <begin position="16"/>
        <end position="233"/>
    </location>
</feature>
<dbReference type="EMBL" id="AP018400">
    <property type="protein sequence ID" value="BBA92752.1"/>
    <property type="molecule type" value="Genomic_DNA"/>
</dbReference>
<proteinExistence type="predicted"/>
<dbReference type="KEGG" id="srq:SR187_5735"/>
<dbReference type="InterPro" id="IPR042267">
    <property type="entry name" value="VTC_sf"/>
</dbReference>
<evidence type="ECO:0000313" key="2">
    <source>
        <dbReference type="EMBL" id="BBA92752.1"/>
    </source>
</evidence>
<dbReference type="InterPro" id="IPR018966">
    <property type="entry name" value="VTC_domain"/>
</dbReference>
<gene>
    <name evidence="2" type="ORF">SR187_5735</name>
</gene>